<accession>A0ABP9D2W7</accession>
<dbReference type="Proteomes" id="UP001501265">
    <property type="component" value="Unassembled WGS sequence"/>
</dbReference>
<evidence type="ECO:0000313" key="2">
    <source>
        <dbReference type="EMBL" id="GAA4824435.1"/>
    </source>
</evidence>
<name>A0ABP9D2W7_9ACTN</name>
<organism evidence="2 3">
    <name type="scientific">Streptomyces ziwulingensis</name>
    <dbReference type="NCBI Taxonomy" id="1045501"/>
    <lineage>
        <taxon>Bacteria</taxon>
        <taxon>Bacillati</taxon>
        <taxon>Actinomycetota</taxon>
        <taxon>Actinomycetes</taxon>
        <taxon>Kitasatosporales</taxon>
        <taxon>Streptomycetaceae</taxon>
        <taxon>Streptomyces</taxon>
    </lineage>
</organism>
<keyword evidence="1" id="KW-0175">Coiled coil</keyword>
<sequence length="185" mass="20202">MARLQILELPEGAGDDRPPFILVIDQVPTDETKFDALRRDLLNDGDLAPRLGARAVLVFEDTIDIPANVIGGQAEPLLRVVEFEDDEETLRLTEERDELHAAIGLAHGQLHSAALSAIRGKHANIRELIERAEQAEAERDEALSRVRAEVARIRAITPTWGPVADLIEAALNGTQESAEHAATDA</sequence>
<proteinExistence type="predicted"/>
<dbReference type="EMBL" id="BAABIG010000089">
    <property type="protein sequence ID" value="GAA4824435.1"/>
    <property type="molecule type" value="Genomic_DNA"/>
</dbReference>
<evidence type="ECO:0000256" key="1">
    <source>
        <dbReference type="SAM" id="Coils"/>
    </source>
</evidence>
<comment type="caution">
    <text evidence="2">The sequence shown here is derived from an EMBL/GenBank/DDBJ whole genome shotgun (WGS) entry which is preliminary data.</text>
</comment>
<reference evidence="3" key="1">
    <citation type="journal article" date="2019" name="Int. J. Syst. Evol. Microbiol.">
        <title>The Global Catalogue of Microorganisms (GCM) 10K type strain sequencing project: providing services to taxonomists for standard genome sequencing and annotation.</title>
        <authorList>
            <consortium name="The Broad Institute Genomics Platform"/>
            <consortium name="The Broad Institute Genome Sequencing Center for Infectious Disease"/>
            <person name="Wu L."/>
            <person name="Ma J."/>
        </authorList>
    </citation>
    <scope>NUCLEOTIDE SEQUENCE [LARGE SCALE GENOMIC DNA]</scope>
    <source>
        <strain evidence="3">JCM 18081</strain>
    </source>
</reference>
<gene>
    <name evidence="2" type="ORF">GCM10023220_67790</name>
</gene>
<feature type="coiled-coil region" evidence="1">
    <location>
        <begin position="115"/>
        <end position="152"/>
    </location>
</feature>
<protein>
    <submittedName>
        <fullName evidence="2">Uncharacterized protein</fullName>
    </submittedName>
</protein>
<dbReference type="RefSeq" id="WP_345624527.1">
    <property type="nucleotide sequence ID" value="NZ_BAABIG010000089.1"/>
</dbReference>
<keyword evidence="3" id="KW-1185">Reference proteome</keyword>
<evidence type="ECO:0000313" key="3">
    <source>
        <dbReference type="Proteomes" id="UP001501265"/>
    </source>
</evidence>